<dbReference type="GO" id="GO:0006893">
    <property type="term" value="P:Golgi to plasma membrane transport"/>
    <property type="evidence" value="ECO:0007669"/>
    <property type="project" value="UniProtKB-UniRule"/>
</dbReference>
<dbReference type="OrthoDB" id="26242at2759"/>
<feature type="domain" description="Exocyst complex component EXOC2/Sec5 N-terminal" evidence="6">
    <location>
        <begin position="15"/>
        <end position="242"/>
    </location>
</feature>
<proteinExistence type="inferred from homology"/>
<evidence type="ECO:0000256" key="2">
    <source>
        <dbReference type="ARBA" id="ARBA00022448"/>
    </source>
</evidence>
<feature type="region of interest" description="Disordered" evidence="5">
    <location>
        <begin position="574"/>
        <end position="594"/>
    </location>
</feature>
<dbReference type="GO" id="GO:0000145">
    <property type="term" value="C:exocyst"/>
    <property type="evidence" value="ECO:0007669"/>
    <property type="project" value="UniProtKB-UniRule"/>
</dbReference>
<comment type="subunit">
    <text evidence="4">Component of the exocyst complex.</text>
</comment>
<sequence>MDNDDFFHERIDPKLDMNSTEFNAKDYLASKHAATKYSVLLAELQSLKRSTSDKTEQLKSLVASHFDEYLSCHEAIREVAEEIRAHETDSELLTTAYQKLKHSTDTTLSLMLQRCEEQRKIQHAMAVLHRFRPMLEVPARLRSHLQNRDYLHLVEEYLQLKANVTKANVATLLKPVFDAAHATAVQANAALLQVIESPTASLSTHREAIQALDWLNMVPKPALVCVKHQLAAVDKQLLLCMAAGPATDTTSSKQPPKLPAKLKASTSAVTQQPPRSPVEIVAICRGVVATMSHSVWGLVCDTMKAATLSAGEQEALHASVVVILTTTVKHLEDHLVGQCTIPEVTMSMQSLFVQFDSLKPCPDSVLNAKLAALKQRCCVQLRQDTLLACFASHTERTENEWQAYVTQNEWTAAIDVLAKRSIGRPDSSGIITAAAAAWHALLVKWWKGLHPLLVASIDTNTSPSDEGHRTVFCPALYDGMAAALRALVTGFTDSIHGMLESTTCAPLVGLANAVEVHGLLSPLLAHWLALQPQHIADIVQPVDSTKEACFQAFLAPRLDALDAALQGEEMLAANTSSIGNDDDTDNPSEPHGDESRQYLFSVLLLLVTWRHEIDRCIPVGAYGDSMLRQCLAKIANHLDGRIRTEVAADGGGDGASTWRLTHLHVELAFVCTHFKQWIPQQAASLESTVLKAALKTKRDVVQALASQLDMQTHMYRLCLSS</sequence>
<dbReference type="InterPro" id="IPR029175">
    <property type="entry name" value="EXOC2/Sec5"/>
</dbReference>
<evidence type="ECO:0000256" key="5">
    <source>
        <dbReference type="SAM" id="MobiDB-lite"/>
    </source>
</evidence>
<dbReference type="Pfam" id="PF15469">
    <property type="entry name" value="Sec5"/>
    <property type="match status" value="1"/>
</dbReference>
<dbReference type="VEuPathDB" id="FungiDB:H257_06370"/>
<gene>
    <name evidence="7" type="ORF">H257_06370</name>
</gene>
<dbReference type="InterPro" id="IPR039481">
    <property type="entry name" value="EXOC2/Sec5_N_dom"/>
</dbReference>
<name>W4GNI4_APHAT</name>
<organism evidence="7">
    <name type="scientific">Aphanomyces astaci</name>
    <name type="common">Crayfish plague agent</name>
    <dbReference type="NCBI Taxonomy" id="112090"/>
    <lineage>
        <taxon>Eukaryota</taxon>
        <taxon>Sar</taxon>
        <taxon>Stramenopiles</taxon>
        <taxon>Oomycota</taxon>
        <taxon>Saprolegniomycetes</taxon>
        <taxon>Saprolegniales</taxon>
        <taxon>Verrucalvaceae</taxon>
        <taxon>Aphanomyces</taxon>
    </lineage>
</organism>
<protein>
    <recommendedName>
        <fullName evidence="4">Exocyst complex component</fullName>
    </recommendedName>
</protein>
<evidence type="ECO:0000256" key="3">
    <source>
        <dbReference type="ARBA" id="ARBA00022483"/>
    </source>
</evidence>
<reference evidence="7" key="1">
    <citation type="submission" date="2013-12" db="EMBL/GenBank/DDBJ databases">
        <title>The Genome Sequence of Aphanomyces astaci APO3.</title>
        <authorList>
            <consortium name="The Broad Institute Genomics Platform"/>
            <person name="Russ C."/>
            <person name="Tyler B."/>
            <person name="van West P."/>
            <person name="Dieguez-Uribeondo J."/>
            <person name="Young S.K."/>
            <person name="Zeng Q."/>
            <person name="Gargeya S."/>
            <person name="Fitzgerald M."/>
            <person name="Abouelleil A."/>
            <person name="Alvarado L."/>
            <person name="Chapman S.B."/>
            <person name="Gainer-Dewar J."/>
            <person name="Goldberg J."/>
            <person name="Griggs A."/>
            <person name="Gujja S."/>
            <person name="Hansen M."/>
            <person name="Howarth C."/>
            <person name="Imamovic A."/>
            <person name="Ireland A."/>
            <person name="Larimer J."/>
            <person name="McCowan C."/>
            <person name="Murphy C."/>
            <person name="Pearson M."/>
            <person name="Poon T.W."/>
            <person name="Priest M."/>
            <person name="Roberts A."/>
            <person name="Saif S."/>
            <person name="Shea T."/>
            <person name="Sykes S."/>
            <person name="Wortman J."/>
            <person name="Nusbaum C."/>
            <person name="Birren B."/>
        </authorList>
    </citation>
    <scope>NUCLEOTIDE SEQUENCE [LARGE SCALE GENOMIC DNA]</scope>
    <source>
        <strain evidence="7">APO3</strain>
    </source>
</reference>
<dbReference type="PANTHER" id="PTHR13043">
    <property type="entry name" value="EXOCYST COMPLEX COMPONENT SEC5"/>
    <property type="match status" value="1"/>
</dbReference>
<comment type="function">
    <text evidence="4">Component of the exocyst complex involved in the docking of exocytic vesicles with fusion sites on the plasma membrane.</text>
</comment>
<comment type="similarity">
    <text evidence="1 4">Belongs to the SEC5 family.</text>
</comment>
<dbReference type="RefSeq" id="XP_009829868.1">
    <property type="nucleotide sequence ID" value="XM_009831566.1"/>
</dbReference>
<dbReference type="STRING" id="112090.W4GNI4"/>
<keyword evidence="3 4" id="KW-0268">Exocytosis</keyword>
<dbReference type="AlphaFoldDB" id="W4GNI4"/>
<dbReference type="EMBL" id="KI913125">
    <property type="protein sequence ID" value="ETV80921.1"/>
    <property type="molecule type" value="Genomic_DNA"/>
</dbReference>
<keyword evidence="4" id="KW-0653">Protein transport</keyword>
<dbReference type="GeneID" id="20808366"/>
<evidence type="ECO:0000256" key="4">
    <source>
        <dbReference type="RuleBase" id="RU365069"/>
    </source>
</evidence>
<evidence type="ECO:0000313" key="7">
    <source>
        <dbReference type="EMBL" id="ETV80921.1"/>
    </source>
</evidence>
<accession>W4GNI4</accession>
<evidence type="ECO:0000259" key="6">
    <source>
        <dbReference type="Pfam" id="PF15469"/>
    </source>
</evidence>
<dbReference type="PANTHER" id="PTHR13043:SF1">
    <property type="entry name" value="EXOCYST COMPLEX COMPONENT 2"/>
    <property type="match status" value="1"/>
</dbReference>
<keyword evidence="2 4" id="KW-0813">Transport</keyword>
<dbReference type="GO" id="GO:0006887">
    <property type="term" value="P:exocytosis"/>
    <property type="evidence" value="ECO:0007669"/>
    <property type="project" value="UniProtKB-KW"/>
</dbReference>
<evidence type="ECO:0000256" key="1">
    <source>
        <dbReference type="ARBA" id="ARBA00010578"/>
    </source>
</evidence>
<dbReference type="GO" id="GO:0015031">
    <property type="term" value="P:protein transport"/>
    <property type="evidence" value="ECO:0007669"/>
    <property type="project" value="UniProtKB-KW"/>
</dbReference>